<proteinExistence type="predicted"/>
<dbReference type="AlphaFoldDB" id="A0A5D5AHC8"/>
<dbReference type="EMBL" id="VTAW01000038">
    <property type="protein sequence ID" value="TYT60534.1"/>
    <property type="molecule type" value="Genomic_DNA"/>
</dbReference>
<sequence length="102" mass="10755">MGVGVPGLTSRLRAAIVWPVGTARLRRHDRRGTVDEFGRFRGLVSPAGDVVGGWLEFPRGQSGWDGAPIHHAWAVAEANASGILESGAMHVAIETASGRADD</sequence>
<comment type="caution">
    <text evidence="1">The sequence shown here is derived from an EMBL/GenBank/DDBJ whole genome shotgun (WGS) entry which is preliminary data.</text>
</comment>
<reference evidence="1 2" key="1">
    <citation type="submission" date="2019-08" db="EMBL/GenBank/DDBJ databases">
        <title>Archaea genome.</title>
        <authorList>
            <person name="Kajale S."/>
            <person name="Shouche Y."/>
            <person name="Deshpande N."/>
            <person name="Sharma A."/>
        </authorList>
    </citation>
    <scope>NUCLEOTIDE SEQUENCE [LARGE SCALE GENOMIC DNA]</scope>
    <source>
        <strain evidence="1 2">ESP3B_9</strain>
    </source>
</reference>
<keyword evidence="2" id="KW-1185">Reference proteome</keyword>
<name>A0A5D5AHC8_9EURY</name>
<dbReference type="RefSeq" id="WP_149082954.1">
    <property type="nucleotide sequence ID" value="NZ_VTAW01000038.1"/>
</dbReference>
<protein>
    <submittedName>
        <fullName evidence="1">Uncharacterized protein</fullName>
    </submittedName>
</protein>
<dbReference type="Proteomes" id="UP000324104">
    <property type="component" value="Unassembled WGS sequence"/>
</dbReference>
<organism evidence="1 2">
    <name type="scientific">Natrialba swarupiae</name>
    <dbReference type="NCBI Taxonomy" id="2448032"/>
    <lineage>
        <taxon>Archaea</taxon>
        <taxon>Methanobacteriati</taxon>
        <taxon>Methanobacteriota</taxon>
        <taxon>Stenosarchaea group</taxon>
        <taxon>Halobacteria</taxon>
        <taxon>Halobacteriales</taxon>
        <taxon>Natrialbaceae</taxon>
        <taxon>Natrialba</taxon>
    </lineage>
</organism>
<gene>
    <name evidence="1" type="ORF">FYC77_18365</name>
</gene>
<accession>A0A5D5AHC8</accession>
<evidence type="ECO:0000313" key="1">
    <source>
        <dbReference type="EMBL" id="TYT60534.1"/>
    </source>
</evidence>
<evidence type="ECO:0000313" key="2">
    <source>
        <dbReference type="Proteomes" id="UP000324104"/>
    </source>
</evidence>